<dbReference type="EMBL" id="JBHLSS010000045">
    <property type="protein sequence ID" value="MFC0709464.1"/>
    <property type="molecule type" value="Genomic_DNA"/>
</dbReference>
<reference evidence="3 4" key="1">
    <citation type="submission" date="2024-09" db="EMBL/GenBank/DDBJ databases">
        <authorList>
            <person name="Sun Q."/>
            <person name="Mori K."/>
        </authorList>
    </citation>
    <scope>NUCLEOTIDE SEQUENCE [LARGE SCALE GENOMIC DNA]</scope>
    <source>
        <strain evidence="3 4">NCAIM B.01794</strain>
    </source>
</reference>
<dbReference type="Pfam" id="PF03413">
    <property type="entry name" value="PepSY"/>
    <property type="match status" value="1"/>
</dbReference>
<feature type="domain" description="PepSY" evidence="2">
    <location>
        <begin position="41"/>
        <end position="98"/>
    </location>
</feature>
<accession>A0ABV6SIV6</accession>
<organism evidence="3 4">
    <name type="scientific">Azorhizophilus paspali</name>
    <name type="common">Azotobacter paspali</name>
    <dbReference type="NCBI Taxonomy" id="69963"/>
    <lineage>
        <taxon>Bacteria</taxon>
        <taxon>Pseudomonadati</taxon>
        <taxon>Pseudomonadota</taxon>
        <taxon>Gammaproteobacteria</taxon>
        <taxon>Pseudomonadales</taxon>
        <taxon>Pseudomonadaceae</taxon>
        <taxon>Azorhizophilus</taxon>
    </lineage>
</organism>
<evidence type="ECO:0000313" key="3">
    <source>
        <dbReference type="EMBL" id="MFC0709464.1"/>
    </source>
</evidence>
<gene>
    <name evidence="3" type="ORF">ACFFGX_07610</name>
</gene>
<proteinExistence type="predicted"/>
<protein>
    <submittedName>
        <fullName evidence="3">PepSY domain-containing protein</fullName>
    </submittedName>
</protein>
<keyword evidence="1" id="KW-0732">Signal</keyword>
<evidence type="ECO:0000313" key="4">
    <source>
        <dbReference type="Proteomes" id="UP001589891"/>
    </source>
</evidence>
<dbReference type="RefSeq" id="WP_376944502.1">
    <property type="nucleotide sequence ID" value="NZ_CP171449.1"/>
</dbReference>
<sequence length="102" mass="11144">MKTLTVLFASALLAASVGLAQARDLGPEEATKLLKAGTIQPFETLKAAAQAKHPGSTIHETELEEEYGRYIYQVELRDAQGLKWDVHLDAGNGQVLKDHQDD</sequence>
<dbReference type="Gene3D" id="3.10.450.40">
    <property type="match status" value="1"/>
</dbReference>
<evidence type="ECO:0000256" key="1">
    <source>
        <dbReference type="SAM" id="SignalP"/>
    </source>
</evidence>
<comment type="caution">
    <text evidence="3">The sequence shown here is derived from an EMBL/GenBank/DDBJ whole genome shotgun (WGS) entry which is preliminary data.</text>
</comment>
<name>A0ABV6SIV6_AZOPA</name>
<dbReference type="InterPro" id="IPR025711">
    <property type="entry name" value="PepSY"/>
</dbReference>
<dbReference type="Proteomes" id="UP001589891">
    <property type="component" value="Unassembled WGS sequence"/>
</dbReference>
<feature type="chain" id="PRO_5047224017" evidence="1">
    <location>
        <begin position="23"/>
        <end position="102"/>
    </location>
</feature>
<evidence type="ECO:0000259" key="2">
    <source>
        <dbReference type="Pfam" id="PF03413"/>
    </source>
</evidence>
<keyword evidence="4" id="KW-1185">Reference proteome</keyword>
<feature type="signal peptide" evidence="1">
    <location>
        <begin position="1"/>
        <end position="22"/>
    </location>
</feature>